<dbReference type="AlphaFoldDB" id="A0A0N4XWT6"/>
<reference evidence="3" key="1">
    <citation type="submission" date="2017-02" db="UniProtKB">
        <authorList>
            <consortium name="WormBaseParasite"/>
        </authorList>
    </citation>
    <scope>IDENTIFICATION</scope>
</reference>
<proteinExistence type="predicted"/>
<dbReference type="EMBL" id="UYSL01019885">
    <property type="protein sequence ID" value="VDL70974.1"/>
    <property type="molecule type" value="Genomic_DNA"/>
</dbReference>
<reference evidence="1 2" key="2">
    <citation type="submission" date="2018-11" db="EMBL/GenBank/DDBJ databases">
        <authorList>
            <consortium name="Pathogen Informatics"/>
        </authorList>
    </citation>
    <scope>NUCLEOTIDE SEQUENCE [LARGE SCALE GENOMIC DNA]</scope>
</reference>
<dbReference type="Proteomes" id="UP000271162">
    <property type="component" value="Unassembled WGS sequence"/>
</dbReference>
<name>A0A0N4XWT6_NIPBR</name>
<protein>
    <submittedName>
        <fullName evidence="3">GLOBIN domain-containing protein</fullName>
    </submittedName>
</protein>
<keyword evidence="2" id="KW-1185">Reference proteome</keyword>
<evidence type="ECO:0000313" key="3">
    <source>
        <dbReference type="WBParaSite" id="NBR_0000738401-mRNA-1"/>
    </source>
</evidence>
<organism evidence="3">
    <name type="scientific">Nippostrongylus brasiliensis</name>
    <name type="common">Rat hookworm</name>
    <dbReference type="NCBI Taxonomy" id="27835"/>
    <lineage>
        <taxon>Eukaryota</taxon>
        <taxon>Metazoa</taxon>
        <taxon>Ecdysozoa</taxon>
        <taxon>Nematoda</taxon>
        <taxon>Chromadorea</taxon>
        <taxon>Rhabditida</taxon>
        <taxon>Rhabditina</taxon>
        <taxon>Rhabditomorpha</taxon>
        <taxon>Strongyloidea</taxon>
        <taxon>Heligmosomidae</taxon>
        <taxon>Nippostrongylus</taxon>
    </lineage>
</organism>
<dbReference type="WBParaSite" id="NBR_0000738401-mRNA-1">
    <property type="protein sequence ID" value="NBR_0000738401-mRNA-1"/>
    <property type="gene ID" value="NBR_0000738401"/>
</dbReference>
<evidence type="ECO:0000313" key="1">
    <source>
        <dbReference type="EMBL" id="VDL70974.1"/>
    </source>
</evidence>
<evidence type="ECO:0000313" key="2">
    <source>
        <dbReference type="Proteomes" id="UP000271162"/>
    </source>
</evidence>
<sequence length="88" mass="9937">MTLTKMDFGEGDVKETVPIWNAGTFSIVDILPKIEASVGLDKSRPCRDLLRVAWDWMQTSITTMDATSVALNLVAEFSRVYKMPKEIR</sequence>
<gene>
    <name evidence="1" type="ORF">NBR_LOCUS7385</name>
</gene>
<accession>A0A0N4XWT6</accession>